<dbReference type="GeneID" id="63911811"/>
<protein>
    <submittedName>
        <fullName evidence="1">Uncharacterized protein</fullName>
    </submittedName>
</protein>
<dbReference type="RefSeq" id="YP_010051070.1">
    <property type="nucleotide sequence ID" value="NC_054437.1"/>
</dbReference>
<keyword evidence="2" id="KW-1185">Reference proteome</keyword>
<dbReference type="Proteomes" id="UP000596151">
    <property type="component" value="Segment"/>
</dbReference>
<dbReference type="EMBL" id="MW132713">
    <property type="protein sequence ID" value="QQM15143.1"/>
    <property type="molecule type" value="Genomic_DNA"/>
</dbReference>
<gene>
    <name evidence="1" type="primary">55</name>
    <name evidence="1" type="ORF">SEA_TINALIN_55</name>
</gene>
<sequence length="111" mass="12935">MFPTHEVSIDVRLAGHDEAGMTYPDKRIAGHYRLPALTTDGTPLAYRVEMIERGIEQVVQAIGDQLRAHYLLPTRRQERKKQHHERRQAYTVDALARLYTDPARMRATRPW</sequence>
<accession>A0A7T7GTM0</accession>
<reference evidence="1 2" key="1">
    <citation type="submission" date="2020-10" db="EMBL/GenBank/DDBJ databases">
        <authorList>
            <person name="Tina S.-P."/>
            <person name="Abby P."/>
            <person name="Briggs L.A."/>
            <person name="Washington J.M."/>
            <person name="Garlena R.A."/>
            <person name="Russell D.A."/>
            <person name="Pope W.H."/>
            <person name="Jacobs-Sera D."/>
            <person name="Hatfull G.F."/>
        </authorList>
    </citation>
    <scope>NUCLEOTIDE SEQUENCE [LARGE SCALE GENOMIC DNA]</scope>
</reference>
<organism evidence="1 2">
    <name type="scientific">Gordonia phage TinaLin</name>
    <dbReference type="NCBI Taxonomy" id="2797324"/>
    <lineage>
        <taxon>Viruses</taxon>
        <taxon>Duplodnaviria</taxon>
        <taxon>Heunggongvirae</taxon>
        <taxon>Uroviricota</taxon>
        <taxon>Caudoviricetes</taxon>
        <taxon>Ruthgordonvirinae</taxon>
        <taxon>Tinalinvirus</taxon>
        <taxon>Tinalinvirus tinalin</taxon>
    </lineage>
</organism>
<dbReference type="KEGG" id="vg:63911811"/>
<name>A0A7T7GTM0_9CAUD</name>
<evidence type="ECO:0000313" key="1">
    <source>
        <dbReference type="EMBL" id="QQM15143.1"/>
    </source>
</evidence>
<evidence type="ECO:0000313" key="2">
    <source>
        <dbReference type="Proteomes" id="UP000596151"/>
    </source>
</evidence>
<proteinExistence type="predicted"/>